<proteinExistence type="predicted"/>
<evidence type="ECO:0000313" key="4">
    <source>
        <dbReference type="Proteomes" id="UP001549031"/>
    </source>
</evidence>
<keyword evidence="2" id="KW-0732">Signal</keyword>
<sequence length="250" mass="25650">MRGSATALCATLFSLALTACNTTDALTPQVDVGGGLRPSTPVTQAEADVLAGADRQVAYQSESVEQPRHLRPPQNTLEAQAQALEAGQTSPSASGPEAFAPLSRSAAAAPPPAPAAASPSQVASLPSTAAGTIRFLPIIGAPVQSVTPLSRQLGAQARAAGLSIRASGDVTADHILKGYFSAFGDASAVTVVYVWDILDNSGARLHRLQGQVQVPTSAKDPWAAVPPSTMETIATKTINEYVAWKQSQTG</sequence>
<dbReference type="EMBL" id="JBEPLJ010000008">
    <property type="protein sequence ID" value="MET3586320.1"/>
    <property type="molecule type" value="Genomic_DNA"/>
</dbReference>
<reference evidence="3 4" key="1">
    <citation type="submission" date="2024-06" db="EMBL/GenBank/DDBJ databases">
        <title>Genomic Encyclopedia of Type Strains, Phase IV (KMG-IV): sequencing the most valuable type-strain genomes for metagenomic binning, comparative biology and taxonomic classification.</title>
        <authorList>
            <person name="Goeker M."/>
        </authorList>
    </citation>
    <scope>NUCLEOTIDE SEQUENCE [LARGE SCALE GENOMIC DNA]</scope>
    <source>
        <strain evidence="3 4">DSM 105042</strain>
    </source>
</reference>
<feature type="compositionally biased region" description="Low complexity" evidence="1">
    <location>
        <begin position="98"/>
        <end position="108"/>
    </location>
</feature>
<comment type="caution">
    <text evidence="3">The sequence shown here is derived from an EMBL/GenBank/DDBJ whole genome shotgun (WGS) entry which is preliminary data.</text>
</comment>
<name>A0ABV2H715_9HYPH</name>
<protein>
    <recommendedName>
        <fullName evidence="5">Lipoprotein</fullName>
    </recommendedName>
</protein>
<feature type="signal peptide" evidence="2">
    <location>
        <begin position="1"/>
        <end position="19"/>
    </location>
</feature>
<feature type="chain" id="PRO_5046907923" description="Lipoprotein" evidence="2">
    <location>
        <begin position="20"/>
        <end position="250"/>
    </location>
</feature>
<gene>
    <name evidence="3" type="ORF">ABID21_002437</name>
</gene>
<keyword evidence="4" id="KW-1185">Reference proteome</keyword>
<evidence type="ECO:0000256" key="2">
    <source>
        <dbReference type="SAM" id="SignalP"/>
    </source>
</evidence>
<feature type="region of interest" description="Disordered" evidence="1">
    <location>
        <begin position="82"/>
        <end position="120"/>
    </location>
</feature>
<evidence type="ECO:0000256" key="1">
    <source>
        <dbReference type="SAM" id="MobiDB-lite"/>
    </source>
</evidence>
<dbReference type="Proteomes" id="UP001549031">
    <property type="component" value="Unassembled WGS sequence"/>
</dbReference>
<accession>A0ABV2H715</accession>
<evidence type="ECO:0008006" key="5">
    <source>
        <dbReference type="Google" id="ProtNLM"/>
    </source>
</evidence>
<dbReference type="PROSITE" id="PS51257">
    <property type="entry name" value="PROKAR_LIPOPROTEIN"/>
    <property type="match status" value="1"/>
</dbReference>
<organism evidence="3 4">
    <name type="scientific">Pseudorhizobium tarimense</name>
    <dbReference type="NCBI Taxonomy" id="1079109"/>
    <lineage>
        <taxon>Bacteria</taxon>
        <taxon>Pseudomonadati</taxon>
        <taxon>Pseudomonadota</taxon>
        <taxon>Alphaproteobacteria</taxon>
        <taxon>Hyphomicrobiales</taxon>
        <taxon>Rhizobiaceae</taxon>
        <taxon>Rhizobium/Agrobacterium group</taxon>
        <taxon>Pseudorhizobium</taxon>
    </lineage>
</organism>
<evidence type="ECO:0000313" key="3">
    <source>
        <dbReference type="EMBL" id="MET3586320.1"/>
    </source>
</evidence>
<dbReference type="RefSeq" id="WP_247244066.1">
    <property type="nucleotide sequence ID" value="NZ_JALJRA010000008.1"/>
</dbReference>